<dbReference type="EMBL" id="CP081150">
    <property type="protein sequence ID" value="QZA79377.1"/>
    <property type="molecule type" value="Genomic_DNA"/>
</dbReference>
<dbReference type="RefSeq" id="WP_221007894.1">
    <property type="nucleotide sequence ID" value="NZ_CP081150.1"/>
</dbReference>
<protein>
    <submittedName>
        <fullName evidence="2">GIY-YIG nuclease family protein</fullName>
    </submittedName>
</protein>
<reference evidence="2 3" key="1">
    <citation type="submission" date="2021-08" db="EMBL/GenBank/DDBJ databases">
        <title>complete genome sequencing of Deefgea sp. D25.</title>
        <authorList>
            <person name="Bae J.-W."/>
            <person name="Gim D.-H."/>
        </authorList>
    </citation>
    <scope>NUCLEOTIDE SEQUENCE [LARGE SCALE GENOMIC DNA]</scope>
    <source>
        <strain evidence="2 3">D25</strain>
    </source>
</reference>
<evidence type="ECO:0000259" key="1">
    <source>
        <dbReference type="SMART" id="SM00974"/>
    </source>
</evidence>
<dbReference type="Pfam" id="PF13455">
    <property type="entry name" value="MUG113"/>
    <property type="match status" value="1"/>
</dbReference>
<dbReference type="Proteomes" id="UP000825679">
    <property type="component" value="Chromosome"/>
</dbReference>
<dbReference type="SMART" id="SM00974">
    <property type="entry name" value="T5orf172"/>
    <property type="match status" value="1"/>
</dbReference>
<accession>A0ABX8Z9Y8</accession>
<proteinExistence type="predicted"/>
<feature type="domain" description="Bacteriophage T5 Orf172 DNA-binding" evidence="1">
    <location>
        <begin position="161"/>
        <end position="236"/>
    </location>
</feature>
<keyword evidence="3" id="KW-1185">Reference proteome</keyword>
<sequence length="239" mass="27777">MNKELIINEIKRTALDNSGAPLGQEKFSKVTEIRKSDWFGKYWVRWSDALLEAGFSANSYNEAYTNEFIFESLAKLTRELGHFPVSGDIRIKAAKDKDFPSHSVFNRVGNKDFLINGVRNFCSGNSEYSDVLNFMPNVRDITVAIESAVEVKKGYVYLIQHGNRKEYKIGRTNNPIRREGELSIELPEKVEPLHWIETDDPSGIEKYWHNRFASKRKNGEWFDLSVDDVRAFKRWKKIF</sequence>
<dbReference type="InterPro" id="IPR018306">
    <property type="entry name" value="Phage_T5_Orf172_DNA-bd"/>
</dbReference>
<evidence type="ECO:0000313" key="3">
    <source>
        <dbReference type="Proteomes" id="UP000825679"/>
    </source>
</evidence>
<evidence type="ECO:0000313" key="2">
    <source>
        <dbReference type="EMBL" id="QZA79377.1"/>
    </source>
</evidence>
<gene>
    <name evidence="2" type="ORF">K4H28_08315</name>
</gene>
<name>A0ABX8Z9Y8_9NEIS</name>
<organism evidence="2 3">
    <name type="scientific">Deefgea tanakiae</name>
    <dbReference type="NCBI Taxonomy" id="2865840"/>
    <lineage>
        <taxon>Bacteria</taxon>
        <taxon>Pseudomonadati</taxon>
        <taxon>Pseudomonadota</taxon>
        <taxon>Betaproteobacteria</taxon>
        <taxon>Neisseriales</taxon>
        <taxon>Chitinibacteraceae</taxon>
        <taxon>Deefgea</taxon>
    </lineage>
</organism>